<feature type="compositionally biased region" description="Low complexity" evidence="1">
    <location>
        <begin position="41"/>
        <end position="58"/>
    </location>
</feature>
<evidence type="ECO:0000313" key="3">
    <source>
        <dbReference type="Proteomes" id="UP000531561"/>
    </source>
</evidence>
<organism evidence="2 3">
    <name type="scientific">Botrytis fragariae</name>
    <dbReference type="NCBI Taxonomy" id="1964551"/>
    <lineage>
        <taxon>Eukaryota</taxon>
        <taxon>Fungi</taxon>
        <taxon>Dikarya</taxon>
        <taxon>Ascomycota</taxon>
        <taxon>Pezizomycotina</taxon>
        <taxon>Leotiomycetes</taxon>
        <taxon>Helotiales</taxon>
        <taxon>Sclerotiniaceae</taxon>
        <taxon>Botrytis</taxon>
    </lineage>
</organism>
<dbReference type="GeneID" id="59262410"/>
<feature type="region of interest" description="Disordered" evidence="1">
    <location>
        <begin position="266"/>
        <end position="291"/>
    </location>
</feature>
<dbReference type="Proteomes" id="UP000531561">
    <property type="component" value="Unassembled WGS sequence"/>
</dbReference>
<feature type="compositionally biased region" description="Basic and acidic residues" evidence="1">
    <location>
        <begin position="1"/>
        <end position="22"/>
    </location>
</feature>
<keyword evidence="3" id="KW-1185">Reference proteome</keyword>
<accession>A0A8H6EI45</accession>
<dbReference type="RefSeq" id="XP_037192024.1">
    <property type="nucleotide sequence ID" value="XM_037338718.1"/>
</dbReference>
<evidence type="ECO:0000313" key="2">
    <source>
        <dbReference type="EMBL" id="KAF5873078.1"/>
    </source>
</evidence>
<evidence type="ECO:0000256" key="1">
    <source>
        <dbReference type="SAM" id="MobiDB-lite"/>
    </source>
</evidence>
<dbReference type="EMBL" id="JABFCT010000009">
    <property type="protein sequence ID" value="KAF5873078.1"/>
    <property type="molecule type" value="Genomic_DNA"/>
</dbReference>
<feature type="compositionally biased region" description="Acidic residues" evidence="1">
    <location>
        <begin position="280"/>
        <end position="291"/>
    </location>
</feature>
<sequence>MDRQRDDSAERSRNRDSRESWREATSMPLPLSPPPATRQNPPGTAATTTASTTTTTTTPAPPQPRLSHHHQHPIPPPIHPPFHPYTPQLHPPVSTPENLFNRRNLPPFTPLPIADLYQPGGTSYAPQSGISGGSTLGAGVGASHTIPVGGAGDMHASGTSSNAGFPSAKGRYTLPKRESNGKASATASKPYVVKPKSKSSGVKSSRVSKSKKASESSGTATPAAEDLNTYVDTIIDTLTGTIADLNGVAQGIRNVRIEEERRIQARAAAAAAAGERGDLADEEEEEEEEEN</sequence>
<comment type="caution">
    <text evidence="2">The sequence shown here is derived from an EMBL/GenBank/DDBJ whole genome shotgun (WGS) entry which is preliminary data.</text>
</comment>
<feature type="compositionally biased region" description="Low complexity" evidence="1">
    <location>
        <begin position="188"/>
        <end position="205"/>
    </location>
</feature>
<feature type="region of interest" description="Disordered" evidence="1">
    <location>
        <begin position="151"/>
        <end position="227"/>
    </location>
</feature>
<reference evidence="2 3" key="1">
    <citation type="journal article" date="2020" name="Phytopathology">
        <title>A high-quality genome resource of Botrytis fragariae, a new and rapidly spreading fungal pathogen causing strawberry gray mold in the U.S.A.</title>
        <authorList>
            <person name="Wu Y."/>
            <person name="Saski C.A."/>
            <person name="Schnabel G."/>
            <person name="Xiao S."/>
            <person name="Hu M."/>
        </authorList>
    </citation>
    <scope>NUCLEOTIDE SEQUENCE [LARGE SCALE GENOMIC DNA]</scope>
    <source>
        <strain evidence="2 3">BVB16</strain>
    </source>
</reference>
<dbReference type="AlphaFoldDB" id="A0A8H6EI45"/>
<dbReference type="OrthoDB" id="3563832at2759"/>
<gene>
    <name evidence="2" type="ORF">Bfra_008355</name>
</gene>
<proteinExistence type="predicted"/>
<feature type="compositionally biased region" description="Pro residues" evidence="1">
    <location>
        <begin position="73"/>
        <end position="94"/>
    </location>
</feature>
<name>A0A8H6EI45_9HELO</name>
<protein>
    <submittedName>
        <fullName evidence="2">Uncharacterized protein</fullName>
    </submittedName>
</protein>
<feature type="region of interest" description="Disordered" evidence="1">
    <location>
        <begin position="1"/>
        <end position="106"/>
    </location>
</feature>